<dbReference type="Proteomes" id="UP000179106">
    <property type="component" value="Unassembled WGS sequence"/>
</dbReference>
<dbReference type="SMART" id="SM00448">
    <property type="entry name" value="REC"/>
    <property type="match status" value="1"/>
</dbReference>
<evidence type="ECO:0000313" key="4">
    <source>
        <dbReference type="EMBL" id="OGZ53073.1"/>
    </source>
</evidence>
<dbReference type="Gene3D" id="3.40.50.2300">
    <property type="match status" value="1"/>
</dbReference>
<protein>
    <recommendedName>
        <fullName evidence="3">Response regulatory domain-containing protein</fullName>
    </recommendedName>
</protein>
<evidence type="ECO:0000256" key="1">
    <source>
        <dbReference type="ARBA" id="ARBA00022553"/>
    </source>
</evidence>
<name>A0A1G2GS99_9BACT</name>
<dbReference type="STRING" id="1802126.A3B25_03360"/>
<keyword evidence="1 2" id="KW-0597">Phosphoprotein</keyword>
<dbReference type="PANTHER" id="PTHR44591">
    <property type="entry name" value="STRESS RESPONSE REGULATOR PROTEIN 1"/>
    <property type="match status" value="1"/>
</dbReference>
<feature type="domain" description="Response regulatory" evidence="3">
    <location>
        <begin position="6"/>
        <end position="122"/>
    </location>
</feature>
<dbReference type="PANTHER" id="PTHR44591:SF3">
    <property type="entry name" value="RESPONSE REGULATORY DOMAIN-CONTAINING PROTEIN"/>
    <property type="match status" value="1"/>
</dbReference>
<dbReference type="GO" id="GO:0000160">
    <property type="term" value="P:phosphorelay signal transduction system"/>
    <property type="evidence" value="ECO:0007669"/>
    <property type="project" value="InterPro"/>
</dbReference>
<gene>
    <name evidence="4" type="ORF">A3B25_03360</name>
</gene>
<sequence length="124" mass="13794">MNGANKILIIEDDAFISSLVKARLEKEGFEVVQAFDGEEGMRLLKEDKPSLIILDLIMPKASGFETMEQLNLNVEFNKIPLVILSNLAQESDIQKAKSLGAKEFFVKIRTSIDDVVAKVKELLG</sequence>
<dbReference type="InterPro" id="IPR001789">
    <property type="entry name" value="Sig_transdc_resp-reg_receiver"/>
</dbReference>
<reference evidence="4 5" key="1">
    <citation type="journal article" date="2016" name="Nat. Commun.">
        <title>Thousands of microbial genomes shed light on interconnected biogeochemical processes in an aquifer system.</title>
        <authorList>
            <person name="Anantharaman K."/>
            <person name="Brown C.T."/>
            <person name="Hug L.A."/>
            <person name="Sharon I."/>
            <person name="Castelle C.J."/>
            <person name="Probst A.J."/>
            <person name="Thomas B.C."/>
            <person name="Singh A."/>
            <person name="Wilkins M.J."/>
            <person name="Karaoz U."/>
            <person name="Brodie E.L."/>
            <person name="Williams K.H."/>
            <person name="Hubbard S.S."/>
            <person name="Banfield J.F."/>
        </authorList>
    </citation>
    <scope>NUCLEOTIDE SEQUENCE [LARGE SCALE GENOMIC DNA]</scope>
</reference>
<evidence type="ECO:0000259" key="3">
    <source>
        <dbReference type="PROSITE" id="PS50110"/>
    </source>
</evidence>
<dbReference type="EMBL" id="MHNW01000031">
    <property type="protein sequence ID" value="OGZ53073.1"/>
    <property type="molecule type" value="Genomic_DNA"/>
</dbReference>
<proteinExistence type="predicted"/>
<evidence type="ECO:0000313" key="5">
    <source>
        <dbReference type="Proteomes" id="UP000179106"/>
    </source>
</evidence>
<dbReference type="SUPFAM" id="SSF52172">
    <property type="entry name" value="CheY-like"/>
    <property type="match status" value="1"/>
</dbReference>
<dbReference type="CDD" id="cd17574">
    <property type="entry name" value="REC_OmpR"/>
    <property type="match status" value="1"/>
</dbReference>
<dbReference type="InterPro" id="IPR050595">
    <property type="entry name" value="Bact_response_regulator"/>
</dbReference>
<organism evidence="4 5">
    <name type="scientific">Candidatus Ryanbacteria bacterium RIFCSPLOWO2_01_FULL_48_26</name>
    <dbReference type="NCBI Taxonomy" id="1802126"/>
    <lineage>
        <taxon>Bacteria</taxon>
        <taxon>Candidatus Ryaniibacteriota</taxon>
    </lineage>
</organism>
<feature type="modified residue" description="4-aspartylphosphate" evidence="2">
    <location>
        <position position="55"/>
    </location>
</feature>
<accession>A0A1G2GS99</accession>
<evidence type="ECO:0000256" key="2">
    <source>
        <dbReference type="PROSITE-ProRule" id="PRU00169"/>
    </source>
</evidence>
<dbReference type="AlphaFoldDB" id="A0A1G2GS99"/>
<dbReference type="InterPro" id="IPR011006">
    <property type="entry name" value="CheY-like_superfamily"/>
</dbReference>
<dbReference type="PROSITE" id="PS50110">
    <property type="entry name" value="RESPONSE_REGULATORY"/>
    <property type="match status" value="1"/>
</dbReference>
<comment type="caution">
    <text evidence="4">The sequence shown here is derived from an EMBL/GenBank/DDBJ whole genome shotgun (WGS) entry which is preliminary data.</text>
</comment>
<dbReference type="Pfam" id="PF00072">
    <property type="entry name" value="Response_reg"/>
    <property type="match status" value="1"/>
</dbReference>